<feature type="transmembrane region" description="Helical" evidence="6">
    <location>
        <begin position="16"/>
        <end position="37"/>
    </location>
</feature>
<dbReference type="Pfam" id="PF04277">
    <property type="entry name" value="OAD_gamma"/>
    <property type="match status" value="1"/>
</dbReference>
<evidence type="ECO:0000256" key="4">
    <source>
        <dbReference type="ARBA" id="ARBA00022989"/>
    </source>
</evidence>
<name>A0A0P0DB08_9FLAO</name>
<dbReference type="Proteomes" id="UP000057981">
    <property type="component" value="Chromosome"/>
</dbReference>
<evidence type="ECO:0000256" key="3">
    <source>
        <dbReference type="ARBA" id="ARBA00022692"/>
    </source>
</evidence>
<evidence type="ECO:0000256" key="2">
    <source>
        <dbReference type="ARBA" id="ARBA00022475"/>
    </source>
</evidence>
<organism evidence="7 8">
    <name type="scientific">Pseudalgibacter alginicilyticus</name>
    <dbReference type="NCBI Taxonomy" id="1736674"/>
    <lineage>
        <taxon>Bacteria</taxon>
        <taxon>Pseudomonadati</taxon>
        <taxon>Bacteroidota</taxon>
        <taxon>Flavobacteriia</taxon>
        <taxon>Flavobacteriales</taxon>
        <taxon>Flavobacteriaceae</taxon>
        <taxon>Pseudalgibacter</taxon>
    </lineage>
</organism>
<dbReference type="EMBL" id="CP012898">
    <property type="protein sequence ID" value="ALJ05080.1"/>
    <property type="molecule type" value="Genomic_DNA"/>
</dbReference>
<dbReference type="InterPro" id="IPR005899">
    <property type="entry name" value="Na_pump_deCOase"/>
</dbReference>
<sequence>MNQMILLYNDPIEEGYVILITGLLIVFGGLILLTIFFKYALPVMLDAYIALKQIGVKKEKELEISKPKVDKREFTGEVTAAISVAIHMYLKKQHDEENAVLTIKQARKLYSPWSSKIYGTQGNRL</sequence>
<comment type="subcellular location">
    <subcellularLocation>
        <location evidence="1">Cell membrane</location>
    </subcellularLocation>
</comment>
<protein>
    <submittedName>
        <fullName evidence="7">Uncharacterized protein</fullName>
    </submittedName>
</protein>
<dbReference type="KEGG" id="ahz:APS56_08055"/>
<dbReference type="GO" id="GO:0005886">
    <property type="term" value="C:plasma membrane"/>
    <property type="evidence" value="ECO:0007669"/>
    <property type="project" value="UniProtKB-SubCell"/>
</dbReference>
<reference evidence="7 8" key="1">
    <citation type="submission" date="2015-10" db="EMBL/GenBank/DDBJ databases">
        <authorList>
            <person name="Gilbert D.G."/>
        </authorList>
    </citation>
    <scope>NUCLEOTIDE SEQUENCE [LARGE SCALE GENOMIC DNA]</scope>
    <source>
        <strain evidence="8">HZ-22</strain>
    </source>
</reference>
<dbReference type="STRING" id="1736674.APS56_08055"/>
<gene>
    <name evidence="7" type="ORF">APS56_08055</name>
</gene>
<dbReference type="GO" id="GO:0015081">
    <property type="term" value="F:sodium ion transmembrane transporter activity"/>
    <property type="evidence" value="ECO:0007669"/>
    <property type="project" value="InterPro"/>
</dbReference>
<keyword evidence="3 6" id="KW-0812">Transmembrane</keyword>
<keyword evidence="8" id="KW-1185">Reference proteome</keyword>
<evidence type="ECO:0000313" key="7">
    <source>
        <dbReference type="EMBL" id="ALJ05080.1"/>
    </source>
</evidence>
<evidence type="ECO:0000256" key="5">
    <source>
        <dbReference type="ARBA" id="ARBA00023136"/>
    </source>
</evidence>
<dbReference type="GO" id="GO:0036376">
    <property type="term" value="P:sodium ion export across plasma membrane"/>
    <property type="evidence" value="ECO:0007669"/>
    <property type="project" value="InterPro"/>
</dbReference>
<evidence type="ECO:0000256" key="1">
    <source>
        <dbReference type="ARBA" id="ARBA00004236"/>
    </source>
</evidence>
<evidence type="ECO:0000313" key="8">
    <source>
        <dbReference type="Proteomes" id="UP000057981"/>
    </source>
</evidence>
<proteinExistence type="predicted"/>
<keyword evidence="4 6" id="KW-1133">Transmembrane helix</keyword>
<keyword evidence="5 6" id="KW-0472">Membrane</keyword>
<keyword evidence="2" id="KW-1003">Cell membrane</keyword>
<dbReference type="AlphaFoldDB" id="A0A0P0DB08"/>
<accession>A0A0P0DB08</accession>
<evidence type="ECO:0000256" key="6">
    <source>
        <dbReference type="SAM" id="Phobius"/>
    </source>
</evidence>